<reference evidence="1" key="1">
    <citation type="submission" date="2022-07" db="EMBL/GenBank/DDBJ databases">
        <title>Genome Sequence of Phlebia brevispora.</title>
        <authorList>
            <person name="Buettner E."/>
        </authorList>
    </citation>
    <scope>NUCLEOTIDE SEQUENCE</scope>
    <source>
        <strain evidence="1">MPL23</strain>
    </source>
</reference>
<name>A0ACC1TA08_9APHY</name>
<evidence type="ECO:0000313" key="2">
    <source>
        <dbReference type="Proteomes" id="UP001148662"/>
    </source>
</evidence>
<organism evidence="1 2">
    <name type="scientific">Phlebia brevispora</name>
    <dbReference type="NCBI Taxonomy" id="194682"/>
    <lineage>
        <taxon>Eukaryota</taxon>
        <taxon>Fungi</taxon>
        <taxon>Dikarya</taxon>
        <taxon>Basidiomycota</taxon>
        <taxon>Agaricomycotina</taxon>
        <taxon>Agaricomycetes</taxon>
        <taxon>Polyporales</taxon>
        <taxon>Meruliaceae</taxon>
        <taxon>Phlebia</taxon>
    </lineage>
</organism>
<dbReference type="EMBL" id="JANHOG010000223">
    <property type="protein sequence ID" value="KAJ3556659.1"/>
    <property type="molecule type" value="Genomic_DNA"/>
</dbReference>
<proteinExistence type="predicted"/>
<dbReference type="Proteomes" id="UP001148662">
    <property type="component" value="Unassembled WGS sequence"/>
</dbReference>
<evidence type="ECO:0000313" key="1">
    <source>
        <dbReference type="EMBL" id="KAJ3556659.1"/>
    </source>
</evidence>
<gene>
    <name evidence="1" type="ORF">NM688_g1906</name>
</gene>
<sequence length="555" mass="63424">MLPSTWIFIMKDTSISYKVTQDSRAIYKDIILLHSIWQVLCHPSPSHIDRSVMEPPVYKLEMPDGWRLSRSSVGWWKSSLEGIEFGEDPMDEEDFDEASAFPSCKPCVDIFGPLLSTRWIRQRGWYQRKRRPAAEGSELVLSREQVTGVDVPQELFDSMIKHLGWKRGYENRSMVNVKASKQELGRLALVCRRWAKSLQPKIFEEITLRNREDAVALLSFLKCPTSAVSRYVRELKLVIAITSYPYPPWIHTVCSFIFPRLHCKPKIILTLDGPLPSEKAMKSLHEFIPGSMPLFCSGIQRVNLTDLHFKSYTHLSHTIASLPNLIHISLKKVTWDCTPESENEVPPARRARFRQPPKYSMEECTANAAAIWFRVLLNCPGQSIEQVDATQLCRIALAVAKGAKSGQCDGREVIPETLCLVGALPNDHSFRMHIFLTPHVEGQARNIQSVVFNSRFLLELVDIDWKGVSNMLAILPRLQALLFVFDEPDDMLSFRKSVVLEKMARFKGDPRLKYALNIAEYPGYYKWVQVSCADDGTIDEIGPQYNDESGWKHLL</sequence>
<accession>A0ACC1TA08</accession>
<protein>
    <submittedName>
        <fullName evidence="1">Uncharacterized protein</fullName>
    </submittedName>
</protein>
<comment type="caution">
    <text evidence="1">The sequence shown here is derived from an EMBL/GenBank/DDBJ whole genome shotgun (WGS) entry which is preliminary data.</text>
</comment>
<keyword evidence="2" id="KW-1185">Reference proteome</keyword>